<organism evidence="1 2">
    <name type="scientific">Methanolobus zinderi</name>
    <dbReference type="NCBI Taxonomy" id="536044"/>
    <lineage>
        <taxon>Archaea</taxon>
        <taxon>Methanobacteriati</taxon>
        <taxon>Methanobacteriota</taxon>
        <taxon>Stenosarchaea group</taxon>
        <taxon>Methanomicrobia</taxon>
        <taxon>Methanosarcinales</taxon>
        <taxon>Methanosarcinaceae</taxon>
        <taxon>Methanolobus</taxon>
    </lineage>
</organism>
<evidence type="ECO:0000313" key="2">
    <source>
        <dbReference type="Proteomes" id="UP000509594"/>
    </source>
</evidence>
<dbReference type="KEGG" id="mzi:HWN40_12470"/>
<dbReference type="GeneID" id="55822503"/>
<keyword evidence="2" id="KW-1185">Reference proteome</keyword>
<protein>
    <submittedName>
        <fullName evidence="1">Uncharacterized protein</fullName>
    </submittedName>
</protein>
<gene>
    <name evidence="1" type="ORF">HWN40_12470</name>
</gene>
<proteinExistence type="predicted"/>
<dbReference type="EMBL" id="CP058215">
    <property type="protein sequence ID" value="QLC50981.1"/>
    <property type="molecule type" value="Genomic_DNA"/>
</dbReference>
<dbReference type="AlphaFoldDB" id="A0A7D5I6B4"/>
<dbReference type="OrthoDB" id="376098at2157"/>
<name>A0A7D5I6B4_9EURY</name>
<accession>A0A7D5I6B4</accession>
<evidence type="ECO:0000313" key="1">
    <source>
        <dbReference type="EMBL" id="QLC50981.1"/>
    </source>
</evidence>
<dbReference type="Proteomes" id="UP000509594">
    <property type="component" value="Chromosome"/>
</dbReference>
<sequence length="72" mass="8260">MTEKNDFTWGKDRINKNGNIGKIVVIPPECGDEEIDDGEASFARDEDVDFEVDEFKEKTAEKLSRELHKDQS</sequence>
<reference evidence="1 2" key="1">
    <citation type="submission" date="2020-06" db="EMBL/GenBank/DDBJ databases">
        <title>Methanolobus halotolerans sp. nov., isolated from a saline lake Tus in Siberia.</title>
        <authorList>
            <person name="Shen Y."/>
            <person name="Chen S.-C."/>
            <person name="Lai M.-C."/>
            <person name="Huang H.-H."/>
            <person name="Chiu H.-H."/>
            <person name="Tang S.-L."/>
            <person name="Rogozin D.Y."/>
            <person name="Degermendzhy A.G."/>
        </authorList>
    </citation>
    <scope>NUCLEOTIDE SEQUENCE [LARGE SCALE GENOMIC DNA]</scope>
    <source>
        <strain evidence="1 2">DSM 21339</strain>
    </source>
</reference>
<dbReference type="RefSeq" id="WP_176966036.1">
    <property type="nucleotide sequence ID" value="NZ_CP058215.1"/>
</dbReference>